<keyword evidence="2" id="KW-1185">Reference proteome</keyword>
<reference evidence="3" key="2">
    <citation type="submission" date="2025-08" db="UniProtKB">
        <authorList>
            <consortium name="RefSeq"/>
        </authorList>
    </citation>
    <scope>IDENTIFICATION</scope>
    <source>
        <tissue evidence="3">Tongue muscle</tissue>
    </source>
</reference>
<keyword evidence="1" id="KW-0472">Membrane</keyword>
<dbReference type="Proteomes" id="UP001652640">
    <property type="component" value="Chromosome 19"/>
</dbReference>
<dbReference type="GeneID" id="110137781"/>
<dbReference type="InterPro" id="IPR003937">
    <property type="entry name" value="K_chnl_volt-dep_KCNQ"/>
</dbReference>
<dbReference type="PANTHER" id="PTHR47735">
    <property type="entry name" value="POTASSIUM VOLTAGE-GATED CHANNEL SUBFAMILY KQT MEMBER 4"/>
    <property type="match status" value="1"/>
</dbReference>
<keyword evidence="1" id="KW-1133">Transmembrane helix</keyword>
<feature type="transmembrane region" description="Helical" evidence="1">
    <location>
        <begin position="125"/>
        <end position="147"/>
    </location>
</feature>
<gene>
    <name evidence="3" type="primary">KCNQ5</name>
</gene>
<dbReference type="RefSeq" id="XP_070306261.1">
    <property type="nucleotide sequence ID" value="XM_070450160.1"/>
</dbReference>
<proteinExistence type="predicted"/>
<sequence length="170" mass="17942">MPRQHAGGEEGGAAGLWVRSGAPAAAAGGGRTGGGMKDVESGRARALLNSAAAGGDGLLLLGTRAAALGGGGLRESRRGKQGARMSLLGKPLSYTSGQSCRRNVKYRRLQNYLYNVLERPRGWAFVYHAFVFLLVFGCLILSVFSTIPEHTKLASSCLLILVGSERCQFM</sequence>
<evidence type="ECO:0000256" key="1">
    <source>
        <dbReference type="SAM" id="Phobius"/>
    </source>
</evidence>
<organism evidence="2 3">
    <name type="scientific">Odocoileus virginianus</name>
    <name type="common">White-tailed deer</name>
    <dbReference type="NCBI Taxonomy" id="9874"/>
    <lineage>
        <taxon>Eukaryota</taxon>
        <taxon>Metazoa</taxon>
        <taxon>Chordata</taxon>
        <taxon>Craniata</taxon>
        <taxon>Vertebrata</taxon>
        <taxon>Euteleostomi</taxon>
        <taxon>Mammalia</taxon>
        <taxon>Eutheria</taxon>
        <taxon>Laurasiatheria</taxon>
        <taxon>Artiodactyla</taxon>
        <taxon>Ruminantia</taxon>
        <taxon>Pecora</taxon>
        <taxon>Cervidae</taxon>
        <taxon>Odocoileinae</taxon>
        <taxon>Odocoileus</taxon>
    </lineage>
</organism>
<dbReference type="PANTHER" id="PTHR47735:SF8">
    <property type="entry name" value="POTASSIUM VOLTAGE-GATED CHANNEL SUBFAMILY KQT MEMBER 5"/>
    <property type="match status" value="1"/>
</dbReference>
<keyword evidence="1" id="KW-0812">Transmembrane</keyword>
<evidence type="ECO:0000313" key="2">
    <source>
        <dbReference type="Proteomes" id="UP001652640"/>
    </source>
</evidence>
<reference evidence="2" key="1">
    <citation type="journal article" date="2022" name="J. Hered.">
        <title>A De Novo Chromosome-Level Genome Assembly of the White-Tailed Deer, Odocoileus Virginianus.</title>
        <authorList>
            <person name="London E.W."/>
            <person name="Roca A.L."/>
            <person name="Novakofski J.E."/>
            <person name="Mateus-Pinilla N.E."/>
        </authorList>
    </citation>
    <scope>NUCLEOTIDE SEQUENCE [LARGE SCALE GENOMIC DNA]</scope>
</reference>
<evidence type="ECO:0000313" key="3">
    <source>
        <dbReference type="RefSeq" id="XP_070306261.1"/>
    </source>
</evidence>
<name>A0ABM4GSG5_ODOVR</name>
<protein>
    <submittedName>
        <fullName evidence="3">Potassium voltage-gated channel subfamily KQT member 5 isoform X1</fullName>
    </submittedName>
</protein>
<accession>A0ABM4GSG5</accession>